<evidence type="ECO:0000313" key="2">
    <source>
        <dbReference type="Proteomes" id="UP000019471"/>
    </source>
</evidence>
<dbReference type="GeneID" id="19190663"/>
<keyword evidence="2" id="KW-1185">Reference proteome</keyword>
<dbReference type="RefSeq" id="XP_007744736.1">
    <property type="nucleotide sequence ID" value="XM_007746546.1"/>
</dbReference>
<feature type="non-terminal residue" evidence="1">
    <location>
        <position position="1"/>
    </location>
</feature>
<protein>
    <submittedName>
        <fullName evidence="1">Uncharacterized protein</fullName>
    </submittedName>
</protein>
<sequence length="101" mass="11427">QSVVDCLFLHAILDTHTETLTACSAMEPFIPHSVRTLGISKISLPHLRTLYDSVTIEPSIVQNHFYAGNNFDSVVRAFYAEKGISYQAIFVVKRKKLRSWS</sequence>
<comment type="caution">
    <text evidence="1">The sequence shown here is derived from an EMBL/GenBank/DDBJ whole genome shotgun (WGS) entry which is preliminary data.</text>
</comment>
<feature type="non-terminal residue" evidence="1">
    <location>
        <position position="101"/>
    </location>
</feature>
<dbReference type="OrthoDB" id="5357513at2759"/>
<dbReference type="EMBL" id="AMGX01000008">
    <property type="protein sequence ID" value="EXJ70957.1"/>
    <property type="molecule type" value="Genomic_DNA"/>
</dbReference>
<dbReference type="HOGENOM" id="CLU_2298271_0_0_1"/>
<dbReference type="SUPFAM" id="SSF51430">
    <property type="entry name" value="NAD(P)-linked oxidoreductase"/>
    <property type="match status" value="1"/>
</dbReference>
<organism evidence="1 2">
    <name type="scientific">Cladophialophora psammophila CBS 110553</name>
    <dbReference type="NCBI Taxonomy" id="1182543"/>
    <lineage>
        <taxon>Eukaryota</taxon>
        <taxon>Fungi</taxon>
        <taxon>Dikarya</taxon>
        <taxon>Ascomycota</taxon>
        <taxon>Pezizomycotina</taxon>
        <taxon>Eurotiomycetes</taxon>
        <taxon>Chaetothyriomycetidae</taxon>
        <taxon>Chaetothyriales</taxon>
        <taxon>Herpotrichiellaceae</taxon>
        <taxon>Cladophialophora</taxon>
    </lineage>
</organism>
<accession>W9WRY8</accession>
<gene>
    <name evidence="1" type="ORF">A1O5_05950</name>
</gene>
<reference evidence="1 2" key="1">
    <citation type="submission" date="2013-03" db="EMBL/GenBank/DDBJ databases">
        <title>The Genome Sequence of Cladophialophora psammophila CBS 110553.</title>
        <authorList>
            <consortium name="The Broad Institute Genomics Platform"/>
            <person name="Cuomo C."/>
            <person name="de Hoog S."/>
            <person name="Gorbushina A."/>
            <person name="Walker B."/>
            <person name="Young S.K."/>
            <person name="Zeng Q."/>
            <person name="Gargeya S."/>
            <person name="Fitzgerald M."/>
            <person name="Haas B."/>
            <person name="Abouelleil A."/>
            <person name="Allen A.W."/>
            <person name="Alvarado L."/>
            <person name="Arachchi H.M."/>
            <person name="Berlin A.M."/>
            <person name="Chapman S.B."/>
            <person name="Gainer-Dewar J."/>
            <person name="Goldberg J."/>
            <person name="Griggs A."/>
            <person name="Gujja S."/>
            <person name="Hansen M."/>
            <person name="Howarth C."/>
            <person name="Imamovic A."/>
            <person name="Ireland A."/>
            <person name="Larimer J."/>
            <person name="McCowan C."/>
            <person name="Murphy C."/>
            <person name="Pearson M."/>
            <person name="Poon T.W."/>
            <person name="Priest M."/>
            <person name="Roberts A."/>
            <person name="Saif S."/>
            <person name="Shea T."/>
            <person name="Sisk P."/>
            <person name="Sykes S."/>
            <person name="Wortman J."/>
            <person name="Nusbaum C."/>
            <person name="Birren B."/>
        </authorList>
    </citation>
    <scope>NUCLEOTIDE SEQUENCE [LARGE SCALE GENOMIC DNA]</scope>
    <source>
        <strain evidence="1 2">CBS 110553</strain>
    </source>
</reference>
<dbReference type="Proteomes" id="UP000019471">
    <property type="component" value="Unassembled WGS sequence"/>
</dbReference>
<proteinExistence type="predicted"/>
<name>W9WRY8_9EURO</name>
<dbReference type="InterPro" id="IPR036812">
    <property type="entry name" value="NAD(P)_OxRdtase_dom_sf"/>
</dbReference>
<evidence type="ECO:0000313" key="1">
    <source>
        <dbReference type="EMBL" id="EXJ70957.1"/>
    </source>
</evidence>
<dbReference type="STRING" id="1182543.W9WRY8"/>
<dbReference type="Gene3D" id="3.20.20.100">
    <property type="entry name" value="NADP-dependent oxidoreductase domain"/>
    <property type="match status" value="1"/>
</dbReference>
<dbReference type="AlphaFoldDB" id="W9WRY8"/>